<comment type="caution">
    <text evidence="2">The sequence shown here is derived from an EMBL/GenBank/DDBJ whole genome shotgun (WGS) entry which is preliminary data.</text>
</comment>
<protein>
    <submittedName>
        <fullName evidence="2">Uncharacterized protein</fullName>
    </submittedName>
</protein>
<accession>A0A397VYZ6</accession>
<feature type="coiled-coil region" evidence="1">
    <location>
        <begin position="23"/>
        <end position="50"/>
    </location>
</feature>
<organism evidence="2 3">
    <name type="scientific">Gigaspora rosea</name>
    <dbReference type="NCBI Taxonomy" id="44941"/>
    <lineage>
        <taxon>Eukaryota</taxon>
        <taxon>Fungi</taxon>
        <taxon>Fungi incertae sedis</taxon>
        <taxon>Mucoromycota</taxon>
        <taxon>Glomeromycotina</taxon>
        <taxon>Glomeromycetes</taxon>
        <taxon>Diversisporales</taxon>
        <taxon>Gigasporaceae</taxon>
        <taxon>Gigaspora</taxon>
    </lineage>
</organism>
<name>A0A397VYZ6_9GLOM</name>
<dbReference type="EMBL" id="QKWP01000132">
    <property type="protein sequence ID" value="RIB26547.1"/>
    <property type="molecule type" value="Genomic_DNA"/>
</dbReference>
<sequence length="52" mass="6186">MRSTESVNELYFVYNKALNTFDVKFIRKNIVEHKTNLKNLKQNIKLAQAENE</sequence>
<keyword evidence="3" id="KW-1185">Reference proteome</keyword>
<dbReference type="AlphaFoldDB" id="A0A397VYZ6"/>
<keyword evidence="1" id="KW-0175">Coiled coil</keyword>
<evidence type="ECO:0000313" key="3">
    <source>
        <dbReference type="Proteomes" id="UP000266673"/>
    </source>
</evidence>
<proteinExistence type="predicted"/>
<gene>
    <name evidence="2" type="ORF">C2G38_2163078</name>
</gene>
<reference evidence="2 3" key="1">
    <citation type="submission" date="2018-06" db="EMBL/GenBank/DDBJ databases">
        <title>Comparative genomics reveals the genomic features of Rhizophagus irregularis, R. cerebriforme, R. diaphanum and Gigaspora rosea, and their symbiotic lifestyle signature.</title>
        <authorList>
            <person name="Morin E."/>
            <person name="San Clemente H."/>
            <person name="Chen E.C.H."/>
            <person name="De La Providencia I."/>
            <person name="Hainaut M."/>
            <person name="Kuo A."/>
            <person name="Kohler A."/>
            <person name="Murat C."/>
            <person name="Tang N."/>
            <person name="Roy S."/>
            <person name="Loubradou J."/>
            <person name="Henrissat B."/>
            <person name="Grigoriev I.V."/>
            <person name="Corradi N."/>
            <person name="Roux C."/>
            <person name="Martin F.M."/>
        </authorList>
    </citation>
    <scope>NUCLEOTIDE SEQUENCE [LARGE SCALE GENOMIC DNA]</scope>
    <source>
        <strain evidence="2 3">DAOM 194757</strain>
    </source>
</reference>
<evidence type="ECO:0000313" key="2">
    <source>
        <dbReference type="EMBL" id="RIB26547.1"/>
    </source>
</evidence>
<dbReference type="Proteomes" id="UP000266673">
    <property type="component" value="Unassembled WGS sequence"/>
</dbReference>
<evidence type="ECO:0000256" key="1">
    <source>
        <dbReference type="SAM" id="Coils"/>
    </source>
</evidence>
<dbReference type="OrthoDB" id="2383622at2759"/>